<dbReference type="EMBL" id="RCWN01000001">
    <property type="protein sequence ID" value="RLQ89345.1"/>
    <property type="molecule type" value="Genomic_DNA"/>
</dbReference>
<keyword evidence="3" id="KW-1185">Reference proteome</keyword>
<evidence type="ECO:0000313" key="2">
    <source>
        <dbReference type="EMBL" id="RLQ89345.1"/>
    </source>
</evidence>
<dbReference type="InterPro" id="IPR010234">
    <property type="entry name" value="Phasin_subfam-2"/>
</dbReference>
<reference evidence="2 3" key="1">
    <citation type="submission" date="2018-10" db="EMBL/GenBank/DDBJ databases">
        <title>Notoacmeibacter sp. M2BS9Y-3-1, whole genome shotgun sequence.</title>
        <authorList>
            <person name="Tuo L."/>
        </authorList>
    </citation>
    <scope>NUCLEOTIDE SEQUENCE [LARGE SCALE GENOMIC DNA]</scope>
    <source>
        <strain evidence="2 3">M2BS9Y-3-1</strain>
    </source>
</reference>
<comment type="caution">
    <text evidence="2">The sequence shown here is derived from an EMBL/GenBank/DDBJ whole genome shotgun (WGS) entry which is preliminary data.</text>
</comment>
<dbReference type="InterPro" id="IPR018968">
    <property type="entry name" value="Phasin"/>
</dbReference>
<gene>
    <name evidence="2" type="ORF">D8780_02460</name>
</gene>
<evidence type="ECO:0000259" key="1">
    <source>
        <dbReference type="Pfam" id="PF09361"/>
    </source>
</evidence>
<dbReference type="AlphaFoldDB" id="A0A3L7JGA1"/>
<feature type="domain" description="Phasin" evidence="1">
    <location>
        <begin position="31"/>
        <end position="128"/>
    </location>
</feature>
<evidence type="ECO:0000313" key="3">
    <source>
        <dbReference type="Proteomes" id="UP000281094"/>
    </source>
</evidence>
<organism evidence="2 3">
    <name type="scientific">Notoacmeibacter ruber</name>
    <dbReference type="NCBI Taxonomy" id="2670375"/>
    <lineage>
        <taxon>Bacteria</taxon>
        <taxon>Pseudomonadati</taxon>
        <taxon>Pseudomonadota</taxon>
        <taxon>Alphaproteobacteria</taxon>
        <taxon>Hyphomicrobiales</taxon>
        <taxon>Notoacmeibacteraceae</taxon>
        <taxon>Notoacmeibacter</taxon>
    </lineage>
</organism>
<protein>
    <submittedName>
        <fullName evidence="2">Phasin</fullName>
    </submittedName>
</protein>
<sequence>MANNFRPEAMSEQFRSFTEKGIAQSQEAYAQFKSQAEENQKALEESVETVRSAVQTVSRKSIENARKQSEAAFDHVERLMGVNSISELMEVQTSFFRQQAEMNIAQAKEMQNVTSSAVEEVSKPAREAFTKAVDKTTR</sequence>
<accession>A0A3L7JGA1</accession>
<dbReference type="Proteomes" id="UP000281094">
    <property type="component" value="Unassembled WGS sequence"/>
</dbReference>
<proteinExistence type="predicted"/>
<dbReference type="Pfam" id="PF09361">
    <property type="entry name" value="Phasin_2"/>
    <property type="match status" value="1"/>
</dbReference>
<dbReference type="NCBIfam" id="TIGR01985">
    <property type="entry name" value="phasin_2"/>
    <property type="match status" value="1"/>
</dbReference>
<name>A0A3L7JGA1_9HYPH</name>